<evidence type="ECO:0000313" key="1">
    <source>
        <dbReference type="EMBL" id="KAJ8709771.1"/>
    </source>
</evidence>
<proteinExistence type="predicted"/>
<organism evidence="1 2">
    <name type="scientific">Mythimna loreyi</name>
    <dbReference type="NCBI Taxonomy" id="667449"/>
    <lineage>
        <taxon>Eukaryota</taxon>
        <taxon>Metazoa</taxon>
        <taxon>Ecdysozoa</taxon>
        <taxon>Arthropoda</taxon>
        <taxon>Hexapoda</taxon>
        <taxon>Insecta</taxon>
        <taxon>Pterygota</taxon>
        <taxon>Neoptera</taxon>
        <taxon>Endopterygota</taxon>
        <taxon>Lepidoptera</taxon>
        <taxon>Glossata</taxon>
        <taxon>Ditrysia</taxon>
        <taxon>Noctuoidea</taxon>
        <taxon>Noctuidae</taxon>
        <taxon>Noctuinae</taxon>
        <taxon>Hadenini</taxon>
        <taxon>Mythimna</taxon>
    </lineage>
</organism>
<accession>A0ACC2Q8P8</accession>
<comment type="caution">
    <text evidence="1">The sequence shown here is derived from an EMBL/GenBank/DDBJ whole genome shotgun (WGS) entry which is preliminary data.</text>
</comment>
<gene>
    <name evidence="1" type="ORF">PYW08_009775</name>
</gene>
<dbReference type="EMBL" id="CM056800">
    <property type="protein sequence ID" value="KAJ8709771.1"/>
    <property type="molecule type" value="Genomic_DNA"/>
</dbReference>
<reference evidence="1" key="1">
    <citation type="submission" date="2023-03" db="EMBL/GenBank/DDBJ databases">
        <title>Chromosome-level genomes of two armyworms, Mythimna separata and Mythimna loreyi, provide insights into the biosynthesis and reception of sex pheromones.</title>
        <authorList>
            <person name="Zhao H."/>
        </authorList>
    </citation>
    <scope>NUCLEOTIDE SEQUENCE</scope>
    <source>
        <strain evidence="1">BeijingLab</strain>
    </source>
</reference>
<name>A0ACC2Q8P8_9NEOP</name>
<dbReference type="Proteomes" id="UP001231649">
    <property type="component" value="Chromosome 24"/>
</dbReference>
<protein>
    <submittedName>
        <fullName evidence="1">Uncharacterized protein</fullName>
    </submittedName>
</protein>
<evidence type="ECO:0000313" key="2">
    <source>
        <dbReference type="Proteomes" id="UP001231649"/>
    </source>
</evidence>
<keyword evidence="2" id="KW-1185">Reference proteome</keyword>
<sequence>MSVKNKYCCICARAGKKKTPKEHDCYKNFNDASTAMESTIITEGFKQSLDMHGLIYSRFIADGDSSTYAKIINARPYPGITVTKIYCRNHLLRNYSNKLPQMASNTKNLTQKKYIVIKKIYL</sequence>